<feature type="disulfide bond" evidence="7">
    <location>
        <begin position="487"/>
        <end position="497"/>
    </location>
</feature>
<keyword evidence="6" id="KW-0325">Glycoprotein</keyword>
<feature type="disulfide bond" evidence="7">
    <location>
        <begin position="384"/>
        <end position="394"/>
    </location>
</feature>
<evidence type="ECO:0000256" key="3">
    <source>
        <dbReference type="ARBA" id="ARBA00022729"/>
    </source>
</evidence>
<feature type="domain" description="SRCR" evidence="8">
    <location>
        <begin position="315"/>
        <end position="413"/>
    </location>
</feature>
<reference evidence="9" key="3">
    <citation type="submission" date="2025-09" db="UniProtKB">
        <authorList>
            <consortium name="Ensembl"/>
        </authorList>
    </citation>
    <scope>IDENTIFICATION</scope>
</reference>
<feature type="disulfide bond" evidence="7">
    <location>
        <begin position="129"/>
        <end position="193"/>
    </location>
</feature>
<evidence type="ECO:0000313" key="9">
    <source>
        <dbReference type="Ensembl" id="ENSLOCP00000000312.1"/>
    </source>
</evidence>
<dbReference type="FunFam" id="3.10.250.10:FF:000013">
    <property type="entry name" value="CD163 molecule like 1"/>
    <property type="match status" value="1"/>
</dbReference>
<dbReference type="InterPro" id="IPR036772">
    <property type="entry name" value="SRCR-like_dom_sf"/>
</dbReference>
<dbReference type="SMART" id="SM00202">
    <property type="entry name" value="SR"/>
    <property type="match status" value="8"/>
</dbReference>
<protein>
    <recommendedName>
        <fullName evidence="8">SRCR domain-containing protein</fullName>
    </recommendedName>
</protein>
<dbReference type="STRING" id="7918.ENSLOCP00000000312"/>
<evidence type="ECO:0000313" key="10">
    <source>
        <dbReference type="Proteomes" id="UP000018468"/>
    </source>
</evidence>
<feature type="disulfide bond" evidence="7">
    <location>
        <begin position="548"/>
        <end position="612"/>
    </location>
</feature>
<feature type="disulfide bond" evidence="7">
    <location>
        <begin position="234"/>
        <end position="298"/>
    </location>
</feature>
<keyword evidence="4" id="KW-0677">Repeat</keyword>
<dbReference type="Ensembl" id="ENSLOCT00000000312.1">
    <property type="protein sequence ID" value="ENSLOCP00000000312.1"/>
    <property type="gene ID" value="ENSLOCG00000000286.1"/>
</dbReference>
<feature type="domain" description="SRCR" evidence="8">
    <location>
        <begin position="104"/>
        <end position="204"/>
    </location>
</feature>
<name>W5LW05_LEPOC</name>
<comment type="caution">
    <text evidence="7">Lacks conserved residue(s) required for the propagation of feature annotation.</text>
</comment>
<keyword evidence="2" id="KW-0964">Secreted</keyword>
<feature type="domain" description="SRCR" evidence="8">
    <location>
        <begin position="628"/>
        <end position="729"/>
    </location>
</feature>
<dbReference type="FunFam" id="3.10.250.10:FF:000100">
    <property type="match status" value="1"/>
</dbReference>
<dbReference type="Pfam" id="PF00530">
    <property type="entry name" value="SRCR"/>
    <property type="match status" value="8"/>
</dbReference>
<dbReference type="eggNOG" id="ENOG502QQ5W">
    <property type="taxonomic scope" value="Eukaryota"/>
</dbReference>
<feature type="disulfide bond" evidence="7">
    <location>
        <begin position="698"/>
        <end position="708"/>
    </location>
</feature>
<evidence type="ECO:0000256" key="5">
    <source>
        <dbReference type="ARBA" id="ARBA00023157"/>
    </source>
</evidence>
<evidence type="ECO:0000256" key="4">
    <source>
        <dbReference type="ARBA" id="ARBA00022737"/>
    </source>
</evidence>
<evidence type="ECO:0000256" key="1">
    <source>
        <dbReference type="ARBA" id="ARBA00004613"/>
    </source>
</evidence>
<reference evidence="9" key="2">
    <citation type="submission" date="2025-08" db="UniProtKB">
        <authorList>
            <consortium name="Ensembl"/>
        </authorList>
    </citation>
    <scope>IDENTIFICATION</scope>
</reference>
<feature type="domain" description="SRCR" evidence="8">
    <location>
        <begin position="209"/>
        <end position="309"/>
    </location>
</feature>
<feature type="disulfide bond" evidence="7">
    <location>
        <begin position="173"/>
        <end position="183"/>
    </location>
</feature>
<dbReference type="AlphaFoldDB" id="W5LW05"/>
<dbReference type="FunFam" id="3.10.250.10:FF:000002">
    <property type="entry name" value="Scavenger receptor cysteine-rich type 1 protein M130"/>
    <property type="match status" value="4"/>
</dbReference>
<dbReference type="PANTHER" id="PTHR19331">
    <property type="entry name" value="SCAVENGER RECEPTOR DOMAIN-CONTAINING"/>
    <property type="match status" value="1"/>
</dbReference>
<evidence type="ECO:0000256" key="2">
    <source>
        <dbReference type="ARBA" id="ARBA00022525"/>
    </source>
</evidence>
<feature type="domain" description="SRCR" evidence="8">
    <location>
        <begin position="2"/>
        <end position="102"/>
    </location>
</feature>
<dbReference type="HOGENOM" id="CLU_305356_0_0_1"/>
<evidence type="ECO:0000256" key="7">
    <source>
        <dbReference type="PROSITE-ProRule" id="PRU00196"/>
    </source>
</evidence>
<dbReference type="FunFam" id="3.10.250.10:FF:000076">
    <property type="match status" value="1"/>
</dbReference>
<dbReference type="PANTHER" id="PTHR19331:SF22">
    <property type="entry name" value="DELETED IN MALIGNANT BRAIN TUMORS 1 PROTEIN"/>
    <property type="match status" value="1"/>
</dbReference>
<feature type="domain" description="SRCR" evidence="8">
    <location>
        <begin position="523"/>
        <end position="623"/>
    </location>
</feature>
<feature type="disulfide bond" evidence="7">
    <location>
        <begin position="561"/>
        <end position="622"/>
    </location>
</feature>
<dbReference type="PROSITE" id="PS50287">
    <property type="entry name" value="SRCR_2"/>
    <property type="match status" value="8"/>
</dbReference>
<dbReference type="InterPro" id="IPR001190">
    <property type="entry name" value="SRCR"/>
</dbReference>
<dbReference type="GO" id="GO:0016020">
    <property type="term" value="C:membrane"/>
    <property type="evidence" value="ECO:0007669"/>
    <property type="project" value="InterPro"/>
</dbReference>
<keyword evidence="3" id="KW-0732">Signal</keyword>
<dbReference type="Proteomes" id="UP000018468">
    <property type="component" value="Unassembled WGS sequence"/>
</dbReference>
<dbReference type="Gene3D" id="3.10.250.10">
    <property type="entry name" value="SRCR-like domain"/>
    <property type="match status" value="8"/>
</dbReference>
<feature type="disulfide bond" evidence="7">
    <location>
        <begin position="278"/>
        <end position="288"/>
    </location>
</feature>
<keyword evidence="10" id="KW-1185">Reference proteome</keyword>
<dbReference type="InParanoid" id="W5LW05"/>
<reference evidence="10" key="1">
    <citation type="submission" date="2011-12" db="EMBL/GenBank/DDBJ databases">
        <title>The Draft Genome of Lepisosteus oculatus.</title>
        <authorList>
            <consortium name="The Broad Institute Genome Assembly &amp; Analysis Group"/>
            <consortium name="Computational R&amp;D Group"/>
            <consortium name="and Sequencing Platform"/>
            <person name="Di Palma F."/>
            <person name="Alfoldi J."/>
            <person name="Johnson J."/>
            <person name="Berlin A."/>
            <person name="Gnerre S."/>
            <person name="Jaffe D."/>
            <person name="MacCallum I."/>
            <person name="Young S."/>
            <person name="Walker B.J."/>
            <person name="Lander E.S."/>
            <person name="Lindblad-Toh K."/>
        </authorList>
    </citation>
    <scope>NUCLEOTIDE SEQUENCE [LARGE SCALE GENOMIC DNA]</scope>
</reference>
<evidence type="ECO:0000256" key="6">
    <source>
        <dbReference type="ARBA" id="ARBA00023180"/>
    </source>
</evidence>
<dbReference type="GeneTree" id="ENSGT00940000163299"/>
<dbReference type="FunFam" id="3.10.250.10:FF:000031">
    <property type="entry name" value="RIKEN cDNA 5830411N06, isoform CRA_a"/>
    <property type="match status" value="1"/>
</dbReference>
<feature type="domain" description="SRCR" evidence="8">
    <location>
        <begin position="418"/>
        <end position="518"/>
    </location>
</feature>
<feature type="disulfide bond" evidence="7">
    <location>
        <begin position="592"/>
        <end position="602"/>
    </location>
</feature>
<sequence>DVMLVNGASPCEGTVEIHYKGEWGTVLSINWDLDDAAVVCRELVCGSAFSAPGGAHFGPGTGSVLLSGFNCRGSESVLRDCGNTEVKQYNFAHNDDAGVRYSGVRLAGGRSLCSGRVEVLRGMSWGTICEADFEMKDAEVVCRELDCGFPAQLLRGAHFGEGQGPIRTEEIQCQGNETRIHNCPTSTREHQSCTHSSDISLVCTEYSAYRLVGGPDSCSGWVELQYRGEYRTVCDQYWDLRDATVLCQQLGCREAVAVPGQAWFGQDNGSRGVNVFECHGNETHLSWCALSSWGRAACSHGQEAGVICSTVDGGVRLSGGESHCDGLVEVHYNRTWARLIQHSWGYREASVVCRQLGCGSLVQIHQNSVYETGDSAVCLTGIQCSGDESHLVNCSSPQRVNCGAGQEVSLLCSGRADVRLVNGASPCEGTVEIHYKGEWGTVLSVNWDLDDAAVVCRQLGCGSAVSARGGAHFGPGSGSILLGAVSCSGSESALRECGKSEMKQYSFPHSYDAGVRCSAHQGVRLVGGSDLCSGRVEVQHGETWDSVCDSDFDWRDAEVVCRELDCGVPSQVLKGAHFGKGGGEVWTEELQCQGNESQIFSCPKSPTTSQNCTHENNVGLVCFGYTGFRLVNGSDSCSGRVELQWLFRDWGTVCDLYWDLRDASVLCQQLGCGEAVAAPGQAWFGQGSGPVLADVFECQGNESRLSHCAVSSWGRAGCSHGQDAGVICSGENHLIKHNDTPSAYTQQHTIFMVDRITALLHTAVKITNERMSWNSVYWCCTSVKRESGGQGLSNNTRYELVLVLYLQGSQCALTSLLLISDFGTVRQQTVYCISQRSLRLVGAGSDCAGRLEVYHNSSWGTVCDDSWDLADSQVVCRQLQCGTALS</sequence>
<comment type="subcellular location">
    <subcellularLocation>
        <location evidence="1">Secreted</location>
    </subcellularLocation>
</comment>
<proteinExistence type="predicted"/>
<dbReference type="OMA" id="DNFKCRP"/>
<feature type="disulfide bond" evidence="7">
    <location>
        <begin position="456"/>
        <end position="517"/>
    </location>
</feature>
<organism evidence="9 10">
    <name type="scientific">Lepisosteus oculatus</name>
    <name type="common">Spotted gar</name>
    <dbReference type="NCBI Taxonomy" id="7918"/>
    <lineage>
        <taxon>Eukaryota</taxon>
        <taxon>Metazoa</taxon>
        <taxon>Chordata</taxon>
        <taxon>Craniata</taxon>
        <taxon>Vertebrata</taxon>
        <taxon>Euteleostomi</taxon>
        <taxon>Actinopterygii</taxon>
        <taxon>Neopterygii</taxon>
        <taxon>Holostei</taxon>
        <taxon>Semionotiformes</taxon>
        <taxon>Lepisosteidae</taxon>
        <taxon>Lepisosteus</taxon>
    </lineage>
</organism>
<dbReference type="SUPFAM" id="SSF56487">
    <property type="entry name" value="SRCR-like"/>
    <property type="match status" value="8"/>
</dbReference>
<feature type="disulfide bond" evidence="7">
    <location>
        <begin position="247"/>
        <end position="308"/>
    </location>
</feature>
<keyword evidence="5 7" id="KW-1015">Disulfide bond</keyword>
<feature type="domain" description="SRCR" evidence="8">
    <location>
        <begin position="838"/>
        <end position="886"/>
    </location>
</feature>
<accession>W5LW05</accession>
<feature type="disulfide bond" evidence="7">
    <location>
        <begin position="667"/>
        <end position="728"/>
    </location>
</feature>
<dbReference type="PRINTS" id="PR00258">
    <property type="entry name" value="SPERACTRCPTR"/>
</dbReference>
<feature type="disulfide bond" evidence="7">
    <location>
        <begin position="142"/>
        <end position="203"/>
    </location>
</feature>
<feature type="disulfide bond" evidence="7">
    <location>
        <begin position="71"/>
        <end position="81"/>
    </location>
</feature>
<evidence type="ECO:0000259" key="8">
    <source>
        <dbReference type="PROSITE" id="PS50287"/>
    </source>
</evidence>
<feature type="disulfide bond" evidence="7">
    <location>
        <begin position="654"/>
        <end position="718"/>
    </location>
</feature>